<keyword evidence="4" id="KW-0914">Notch signaling pathway</keyword>
<proteinExistence type="inferred from homology"/>
<evidence type="ECO:0000256" key="9">
    <source>
        <dbReference type="ARBA" id="ARBA00038262"/>
    </source>
</evidence>
<dbReference type="InterPro" id="IPR003650">
    <property type="entry name" value="Orange_dom"/>
</dbReference>
<dbReference type="Gene3D" id="4.10.280.10">
    <property type="entry name" value="Helix-loop-helix DNA-binding domain"/>
    <property type="match status" value="1"/>
</dbReference>
<feature type="domain" description="BHLH" evidence="10">
    <location>
        <begin position="243"/>
        <end position="298"/>
    </location>
</feature>
<evidence type="ECO:0000256" key="8">
    <source>
        <dbReference type="ARBA" id="ARBA00023242"/>
    </source>
</evidence>
<dbReference type="InterPro" id="IPR011598">
    <property type="entry name" value="bHLH_dom"/>
</dbReference>
<keyword evidence="6" id="KW-0238">DNA-binding</keyword>
<dbReference type="InterPro" id="IPR050370">
    <property type="entry name" value="HES_HEY"/>
</dbReference>
<dbReference type="FunFam" id="4.10.280.10:FF:000012">
    <property type="entry name" value="hairy/enhancer-of-split related with YRPW motif protein 1"/>
    <property type="match status" value="1"/>
</dbReference>
<keyword evidence="8" id="KW-0539">Nucleus</keyword>
<keyword evidence="13" id="KW-1185">Reference proteome</keyword>
<evidence type="ECO:0000313" key="13">
    <source>
        <dbReference type="Proteomes" id="UP000694413"/>
    </source>
</evidence>
<dbReference type="PROSITE" id="PS50888">
    <property type="entry name" value="BHLH"/>
    <property type="match status" value="1"/>
</dbReference>
<dbReference type="AlphaFoldDB" id="A0A8D2QJH9"/>
<keyword evidence="3" id="KW-0678">Repressor</keyword>
<dbReference type="InterPro" id="IPR036638">
    <property type="entry name" value="HLH_DNA-bd_sf"/>
</dbReference>
<dbReference type="GO" id="GO:0007219">
    <property type="term" value="P:Notch signaling pathway"/>
    <property type="evidence" value="ECO:0007669"/>
    <property type="project" value="UniProtKB-KW"/>
</dbReference>
<comment type="similarity">
    <text evidence="9">Belongs to the HEY family.</text>
</comment>
<evidence type="ECO:0000259" key="11">
    <source>
        <dbReference type="PROSITE" id="PS51054"/>
    </source>
</evidence>
<dbReference type="SUPFAM" id="SSF158457">
    <property type="entry name" value="Orange domain-like"/>
    <property type="match status" value="1"/>
</dbReference>
<dbReference type="SMART" id="SM00511">
    <property type="entry name" value="ORANGE"/>
    <property type="match status" value="1"/>
</dbReference>
<sequence length="527" mass="56944">MSLIPCEPAGGSLLRHQVSSLNGSGVSVSSERPSPPRKSRFGKRLLWEALRNHISGTTGLTLRSSQPSLGGSWDPRAHIPAAITAPRCKALQTGQAQTRERDGRFTHGGEKAVTPELRLLLFQPCGGAITGWDGGIVPGRGWTVWCRNLSQAGGRFSEGREWDSSVCFAPHPQFLSSVLWVKMRWKPQKTFFGVWGGGNCRWQTCVEHMCNRGCSPARNDPLSFLSSHVSRSVSPTTTSQIQARKKRRGIIEKRRRDRINSSLSELRRLVPTAFEKQGSSKLEKAEILQMTVDHLKMLHATGGAGLLDARALAVDYRSIGFRECLTEVVRYLGILEGQNAADPIRLRLLSHLNNYVAEMEPSPVATSLLPIQSWPWSFLHGAAGPVQMPRREAAPAAPLVLTASSLPYPSPAVRPAPLRRVPGEMLPSRRSFLASRMGSSSRRARGASSATAVPAVPRMASPAGALREGSSKSSQIATFLFSPASAGIPVPPAYAAPPILGAATQGPGIRVGTSRICRSWATEIGAF</sequence>
<dbReference type="GO" id="GO:0005634">
    <property type="term" value="C:nucleus"/>
    <property type="evidence" value="ECO:0007669"/>
    <property type="project" value="UniProtKB-SubCell"/>
</dbReference>
<dbReference type="Ensembl" id="ENSZALT00000026575.1">
    <property type="protein sequence ID" value="ENSZALP00000020310.1"/>
    <property type="gene ID" value="ENSZALG00000015988.1"/>
</dbReference>
<dbReference type="PANTHER" id="PTHR10985">
    <property type="entry name" value="BASIC HELIX-LOOP-HELIX TRANSCRIPTION FACTOR, HES-RELATED"/>
    <property type="match status" value="1"/>
</dbReference>
<evidence type="ECO:0000256" key="6">
    <source>
        <dbReference type="ARBA" id="ARBA00023125"/>
    </source>
</evidence>
<keyword evidence="2" id="KW-0217">Developmental protein</keyword>
<evidence type="ECO:0000259" key="10">
    <source>
        <dbReference type="PROSITE" id="PS50888"/>
    </source>
</evidence>
<dbReference type="Gene3D" id="6.10.250.980">
    <property type="match status" value="1"/>
</dbReference>
<reference evidence="12" key="2">
    <citation type="submission" date="2025-09" db="UniProtKB">
        <authorList>
            <consortium name="Ensembl"/>
        </authorList>
    </citation>
    <scope>IDENTIFICATION</scope>
</reference>
<dbReference type="GO" id="GO:0032502">
    <property type="term" value="P:developmental process"/>
    <property type="evidence" value="ECO:0007669"/>
    <property type="project" value="UniProtKB-ARBA"/>
</dbReference>
<keyword evidence="7" id="KW-0804">Transcription</keyword>
<dbReference type="Pfam" id="PF07527">
    <property type="entry name" value="Hairy_orange"/>
    <property type="match status" value="1"/>
</dbReference>
<dbReference type="GO" id="GO:0046983">
    <property type="term" value="F:protein dimerization activity"/>
    <property type="evidence" value="ECO:0007669"/>
    <property type="project" value="InterPro"/>
</dbReference>
<evidence type="ECO:0000256" key="3">
    <source>
        <dbReference type="ARBA" id="ARBA00022491"/>
    </source>
</evidence>
<dbReference type="Proteomes" id="UP000694413">
    <property type="component" value="Unassembled WGS sequence"/>
</dbReference>
<evidence type="ECO:0000256" key="4">
    <source>
        <dbReference type="ARBA" id="ARBA00022976"/>
    </source>
</evidence>
<dbReference type="PROSITE" id="PS51054">
    <property type="entry name" value="ORANGE"/>
    <property type="match status" value="1"/>
</dbReference>
<evidence type="ECO:0000256" key="7">
    <source>
        <dbReference type="ARBA" id="ARBA00023163"/>
    </source>
</evidence>
<evidence type="ECO:0000256" key="1">
    <source>
        <dbReference type="ARBA" id="ARBA00004123"/>
    </source>
</evidence>
<name>A0A8D2QJH9_ZONAL</name>
<evidence type="ECO:0000313" key="12">
    <source>
        <dbReference type="Ensembl" id="ENSZALP00000020310.1"/>
    </source>
</evidence>
<dbReference type="CDD" id="cd11447">
    <property type="entry name" value="bHLH-O_HEYL"/>
    <property type="match status" value="1"/>
</dbReference>
<accession>A0A8D2QJH9</accession>
<dbReference type="GO" id="GO:0003677">
    <property type="term" value="F:DNA binding"/>
    <property type="evidence" value="ECO:0007669"/>
    <property type="project" value="UniProtKB-KW"/>
</dbReference>
<comment type="subcellular location">
    <subcellularLocation>
        <location evidence="1">Nucleus</location>
    </subcellularLocation>
</comment>
<gene>
    <name evidence="12" type="primary">HEYL</name>
</gene>
<protein>
    <submittedName>
        <fullName evidence="12">Hes related family bHLH transcription factor with YRPW motif like</fullName>
    </submittedName>
</protein>
<evidence type="ECO:0000256" key="2">
    <source>
        <dbReference type="ARBA" id="ARBA00022473"/>
    </source>
</evidence>
<reference evidence="12" key="1">
    <citation type="submission" date="2025-08" db="UniProtKB">
        <authorList>
            <consortium name="Ensembl"/>
        </authorList>
    </citation>
    <scope>IDENTIFICATION</scope>
</reference>
<feature type="domain" description="Orange" evidence="11">
    <location>
        <begin position="320"/>
        <end position="352"/>
    </location>
</feature>
<dbReference type="Pfam" id="PF00010">
    <property type="entry name" value="HLH"/>
    <property type="match status" value="1"/>
</dbReference>
<evidence type="ECO:0000256" key="5">
    <source>
        <dbReference type="ARBA" id="ARBA00023015"/>
    </source>
</evidence>
<organism evidence="12 13">
    <name type="scientific">Zonotrichia albicollis</name>
    <name type="common">White-throated sparrow</name>
    <name type="synonym">Fringilla albicollis</name>
    <dbReference type="NCBI Taxonomy" id="44394"/>
    <lineage>
        <taxon>Eukaryota</taxon>
        <taxon>Metazoa</taxon>
        <taxon>Chordata</taxon>
        <taxon>Craniata</taxon>
        <taxon>Vertebrata</taxon>
        <taxon>Euteleostomi</taxon>
        <taxon>Archelosauria</taxon>
        <taxon>Archosauria</taxon>
        <taxon>Dinosauria</taxon>
        <taxon>Saurischia</taxon>
        <taxon>Theropoda</taxon>
        <taxon>Coelurosauria</taxon>
        <taxon>Aves</taxon>
        <taxon>Neognathae</taxon>
        <taxon>Neoaves</taxon>
        <taxon>Telluraves</taxon>
        <taxon>Australaves</taxon>
        <taxon>Passeriformes</taxon>
        <taxon>Passerellidae</taxon>
        <taxon>Zonotrichia</taxon>
    </lineage>
</organism>
<dbReference type="SUPFAM" id="SSF47459">
    <property type="entry name" value="HLH, helix-loop-helix DNA-binding domain"/>
    <property type="match status" value="1"/>
</dbReference>
<dbReference type="SMART" id="SM00353">
    <property type="entry name" value="HLH"/>
    <property type="match status" value="1"/>
</dbReference>
<dbReference type="GO" id="GO:0006355">
    <property type="term" value="P:regulation of DNA-templated transcription"/>
    <property type="evidence" value="ECO:0007669"/>
    <property type="project" value="InterPro"/>
</dbReference>
<keyword evidence="5" id="KW-0805">Transcription regulation</keyword>